<dbReference type="AlphaFoldDB" id="A0A5J9VHH9"/>
<keyword evidence="2" id="KW-1185">Reference proteome</keyword>
<reference evidence="1 2" key="1">
    <citation type="journal article" date="2019" name="Sci. Rep.">
        <title>A high-quality genome of Eragrostis curvula grass provides insights into Poaceae evolution and supports new strategies to enhance forage quality.</title>
        <authorList>
            <person name="Carballo J."/>
            <person name="Santos B.A.C.M."/>
            <person name="Zappacosta D."/>
            <person name="Garbus I."/>
            <person name="Selva J.P."/>
            <person name="Gallo C.A."/>
            <person name="Diaz A."/>
            <person name="Albertini E."/>
            <person name="Caccamo M."/>
            <person name="Echenique V."/>
        </authorList>
    </citation>
    <scope>NUCLEOTIDE SEQUENCE [LARGE SCALE GENOMIC DNA]</scope>
    <source>
        <strain evidence="2">cv. Victoria</strain>
        <tissue evidence="1">Leaf</tissue>
    </source>
</reference>
<name>A0A5J9VHH9_9POAL</name>
<evidence type="ECO:0000313" key="2">
    <source>
        <dbReference type="Proteomes" id="UP000324897"/>
    </source>
</evidence>
<sequence length="83" mass="8695">MTIRSLPSPSILLSPLKPPVRARATHSEIASNPYKSSNPLLCVPAATIIGIQASPAEGPSHLFFPCSAAIVINVVVAGHPYPR</sequence>
<gene>
    <name evidence="1" type="ORF">EJB05_16806</name>
</gene>
<comment type="caution">
    <text evidence="1">The sequence shown here is derived from an EMBL/GenBank/DDBJ whole genome shotgun (WGS) entry which is preliminary data.</text>
</comment>
<organism evidence="1 2">
    <name type="scientific">Eragrostis curvula</name>
    <name type="common">weeping love grass</name>
    <dbReference type="NCBI Taxonomy" id="38414"/>
    <lineage>
        <taxon>Eukaryota</taxon>
        <taxon>Viridiplantae</taxon>
        <taxon>Streptophyta</taxon>
        <taxon>Embryophyta</taxon>
        <taxon>Tracheophyta</taxon>
        <taxon>Spermatophyta</taxon>
        <taxon>Magnoliopsida</taxon>
        <taxon>Liliopsida</taxon>
        <taxon>Poales</taxon>
        <taxon>Poaceae</taxon>
        <taxon>PACMAD clade</taxon>
        <taxon>Chloridoideae</taxon>
        <taxon>Eragrostideae</taxon>
        <taxon>Eragrostidinae</taxon>
        <taxon>Eragrostis</taxon>
    </lineage>
</organism>
<accession>A0A5J9VHH9</accession>
<dbReference type="Gramene" id="TVU34947">
    <property type="protein sequence ID" value="TVU34947"/>
    <property type="gene ID" value="EJB05_16806"/>
</dbReference>
<dbReference type="Proteomes" id="UP000324897">
    <property type="component" value="Unassembled WGS sequence"/>
</dbReference>
<dbReference type="EMBL" id="RWGY01000009">
    <property type="protein sequence ID" value="TVU34947.1"/>
    <property type="molecule type" value="Genomic_DNA"/>
</dbReference>
<proteinExistence type="predicted"/>
<feature type="non-terminal residue" evidence="1">
    <location>
        <position position="1"/>
    </location>
</feature>
<protein>
    <submittedName>
        <fullName evidence="1">Uncharacterized protein</fullName>
    </submittedName>
</protein>
<evidence type="ECO:0000313" key="1">
    <source>
        <dbReference type="EMBL" id="TVU34947.1"/>
    </source>
</evidence>